<evidence type="ECO:0000313" key="4">
    <source>
        <dbReference type="Proteomes" id="UP001190700"/>
    </source>
</evidence>
<proteinExistence type="predicted"/>
<evidence type="ECO:0000256" key="2">
    <source>
        <dbReference type="SAM" id="MobiDB-lite"/>
    </source>
</evidence>
<comment type="caution">
    <text evidence="3">The sequence shown here is derived from an EMBL/GenBank/DDBJ whole genome shotgun (WGS) entry which is preliminary data.</text>
</comment>
<keyword evidence="4" id="KW-1185">Reference proteome</keyword>
<name>A0AAE0FMZ3_9CHLO</name>
<feature type="compositionally biased region" description="Basic and acidic residues" evidence="2">
    <location>
        <begin position="58"/>
        <end position="68"/>
    </location>
</feature>
<protein>
    <submittedName>
        <fullName evidence="3">Uncharacterized protein</fullName>
    </submittedName>
</protein>
<reference evidence="3 4" key="1">
    <citation type="journal article" date="2015" name="Genome Biol. Evol.">
        <title>Comparative Genomics of a Bacterivorous Green Alga Reveals Evolutionary Causalities and Consequences of Phago-Mixotrophic Mode of Nutrition.</title>
        <authorList>
            <person name="Burns J.A."/>
            <person name="Paasch A."/>
            <person name="Narechania A."/>
            <person name="Kim E."/>
        </authorList>
    </citation>
    <scope>NUCLEOTIDE SEQUENCE [LARGE SCALE GENOMIC DNA]</scope>
    <source>
        <strain evidence="3 4">PLY_AMNH</strain>
    </source>
</reference>
<feature type="compositionally biased region" description="Low complexity" evidence="2">
    <location>
        <begin position="122"/>
        <end position="139"/>
    </location>
</feature>
<organism evidence="3 4">
    <name type="scientific">Cymbomonas tetramitiformis</name>
    <dbReference type="NCBI Taxonomy" id="36881"/>
    <lineage>
        <taxon>Eukaryota</taxon>
        <taxon>Viridiplantae</taxon>
        <taxon>Chlorophyta</taxon>
        <taxon>Pyramimonadophyceae</taxon>
        <taxon>Pyramimonadales</taxon>
        <taxon>Pyramimonadaceae</taxon>
        <taxon>Cymbomonas</taxon>
    </lineage>
</organism>
<feature type="coiled-coil region" evidence="1">
    <location>
        <begin position="298"/>
        <end position="339"/>
    </location>
</feature>
<feature type="region of interest" description="Disordered" evidence="2">
    <location>
        <begin position="116"/>
        <end position="144"/>
    </location>
</feature>
<feature type="region of interest" description="Disordered" evidence="2">
    <location>
        <begin position="42"/>
        <end position="68"/>
    </location>
</feature>
<evidence type="ECO:0000313" key="3">
    <source>
        <dbReference type="EMBL" id="KAK3262748.1"/>
    </source>
</evidence>
<sequence>LYLSCLAFADAGAGALGFVSVSRFCSLPGAYSSDSYSGTGLLNSENPPVSASGVPHSVHQELDDDKGPEGDIALDRDYDTVKSLISCNHKLNTNVMRSFTKLQGEGQNLVRALHSKPQAALESETSAAAPAKPAAQPEPSFEERLPASKIIRSRSVFNQDSAAPGSDAFQYAGQQHSEQEIELLHKELKRMQGLVEEAQIRNEHVADTLDQERARSLSKVDAVKEKAKNDLLKHQKESAEREEKLKEEIEALKEAQLEESKKVNNIKKQLNKTATDGLDHEMALSEAHTMIMQRDESLREADKTVEEQDNKIHNLEAFVQALKDESVEREVAYDELKEKAKKMGAALVQVGAERALTEELLELERSGEKSPTPEPMAEAAAQVKAVAAVKNIAKKKTFKVAGHLL</sequence>
<feature type="coiled-coil region" evidence="1">
    <location>
        <begin position="181"/>
        <end position="269"/>
    </location>
</feature>
<keyword evidence="1" id="KW-0175">Coiled coil</keyword>
<dbReference type="Proteomes" id="UP001190700">
    <property type="component" value="Unassembled WGS sequence"/>
</dbReference>
<dbReference type="EMBL" id="LGRX02015979">
    <property type="protein sequence ID" value="KAK3262748.1"/>
    <property type="molecule type" value="Genomic_DNA"/>
</dbReference>
<gene>
    <name evidence="3" type="ORF">CYMTET_28411</name>
</gene>
<accession>A0AAE0FMZ3</accession>
<evidence type="ECO:0000256" key="1">
    <source>
        <dbReference type="SAM" id="Coils"/>
    </source>
</evidence>
<feature type="non-terminal residue" evidence="3">
    <location>
        <position position="1"/>
    </location>
</feature>
<dbReference type="AlphaFoldDB" id="A0AAE0FMZ3"/>